<dbReference type="CDD" id="cd03215">
    <property type="entry name" value="ABC_Carb_Monos_II"/>
    <property type="match status" value="1"/>
</dbReference>
<dbReference type="CDD" id="cd03216">
    <property type="entry name" value="ABC_Carb_Monos_I"/>
    <property type="match status" value="1"/>
</dbReference>
<keyword evidence="1" id="KW-0813">Transport</keyword>
<proteinExistence type="predicted"/>
<evidence type="ECO:0000256" key="2">
    <source>
        <dbReference type="ARBA" id="ARBA00022597"/>
    </source>
</evidence>
<dbReference type="EMBL" id="JAUSVX010000010">
    <property type="protein sequence ID" value="MDQ0471895.1"/>
    <property type="molecule type" value="Genomic_DNA"/>
</dbReference>
<gene>
    <name evidence="7" type="ORF">QO011_004922</name>
</gene>
<sequence length="512" mass="54281">MESVETFGLTKIFAGRKVVRDVDLKVRAGAIHALLGANGSGKSTLVKLLTGVYRPDGGTIAVGGRRLPSIASPHAAGALGIAVVHQEAPLIETFSIAECIAQFRGYPTRAGRIQWGRLHREVRGMLERFDLALDPAMLAGRLSAAERALVAVIIALDRVGSDLRLLILDEVTASLPRNQAEPYLDRIAALARSGVAVLMVTHRLAELDGRAARATVLRDGAVAYEAEADGIDERRLIDEMVGPASPGAARSAAPSEPGLLRRLWAGRDAARRRDGAAGVALAATSLRGAGLRDLSFEVRAGEIVGMAGLSQGGVAVLPKILAGLQAVESGRLTVGGRDLPQPWTPRALIRAGLAVLPADRLRAGGIPSLTVAENILLPDLGRFWMRPRREADLVGKVVAAFDIRPALPQSLFGKLSGGNQQKTILGKWLALRPTVLVLDDPTNGVDPAARETIFARLREAAAEGIGILAFSTEPEQLAAFCSRLMILKDGTIAHELAGAALDRRTISRWCYA</sequence>
<feature type="domain" description="ABC transporter" evidence="6">
    <location>
        <begin position="4"/>
        <end position="244"/>
    </location>
</feature>
<organism evidence="7 8">
    <name type="scientific">Labrys wisconsinensis</name>
    <dbReference type="NCBI Taxonomy" id="425677"/>
    <lineage>
        <taxon>Bacteria</taxon>
        <taxon>Pseudomonadati</taxon>
        <taxon>Pseudomonadota</taxon>
        <taxon>Alphaproteobacteria</taxon>
        <taxon>Hyphomicrobiales</taxon>
        <taxon>Xanthobacteraceae</taxon>
        <taxon>Labrys</taxon>
    </lineage>
</organism>
<dbReference type="Gene3D" id="3.40.50.300">
    <property type="entry name" value="P-loop containing nucleotide triphosphate hydrolases"/>
    <property type="match status" value="2"/>
</dbReference>
<dbReference type="InterPro" id="IPR003593">
    <property type="entry name" value="AAA+_ATPase"/>
</dbReference>
<dbReference type="InterPro" id="IPR003439">
    <property type="entry name" value="ABC_transporter-like_ATP-bd"/>
</dbReference>
<dbReference type="PANTHER" id="PTHR43790">
    <property type="entry name" value="CARBOHYDRATE TRANSPORT ATP-BINDING PROTEIN MG119-RELATED"/>
    <property type="match status" value="1"/>
</dbReference>
<dbReference type="InterPro" id="IPR050107">
    <property type="entry name" value="ABC_carbohydrate_import_ATPase"/>
</dbReference>
<dbReference type="SUPFAM" id="SSF52540">
    <property type="entry name" value="P-loop containing nucleoside triphosphate hydrolases"/>
    <property type="match status" value="2"/>
</dbReference>
<evidence type="ECO:0000256" key="3">
    <source>
        <dbReference type="ARBA" id="ARBA00022737"/>
    </source>
</evidence>
<dbReference type="InterPro" id="IPR027417">
    <property type="entry name" value="P-loop_NTPase"/>
</dbReference>
<keyword evidence="5" id="KW-0067">ATP-binding</keyword>
<dbReference type="PROSITE" id="PS50893">
    <property type="entry name" value="ABC_TRANSPORTER_2"/>
    <property type="match status" value="2"/>
</dbReference>
<evidence type="ECO:0000313" key="8">
    <source>
        <dbReference type="Proteomes" id="UP001242480"/>
    </source>
</evidence>
<keyword evidence="4" id="KW-0547">Nucleotide-binding</keyword>
<dbReference type="SMART" id="SM00382">
    <property type="entry name" value="AAA"/>
    <property type="match status" value="1"/>
</dbReference>
<reference evidence="7 8" key="1">
    <citation type="submission" date="2023-07" db="EMBL/GenBank/DDBJ databases">
        <title>Genomic Encyclopedia of Type Strains, Phase IV (KMG-IV): sequencing the most valuable type-strain genomes for metagenomic binning, comparative biology and taxonomic classification.</title>
        <authorList>
            <person name="Goeker M."/>
        </authorList>
    </citation>
    <scope>NUCLEOTIDE SEQUENCE [LARGE SCALE GENOMIC DNA]</scope>
    <source>
        <strain evidence="7 8">DSM 19619</strain>
    </source>
</reference>
<evidence type="ECO:0000256" key="1">
    <source>
        <dbReference type="ARBA" id="ARBA00022448"/>
    </source>
</evidence>
<comment type="caution">
    <text evidence="7">The sequence shown here is derived from an EMBL/GenBank/DDBJ whole genome shotgun (WGS) entry which is preliminary data.</text>
</comment>
<name>A0ABU0JC77_9HYPH</name>
<dbReference type="PANTHER" id="PTHR43790:SF9">
    <property type="entry name" value="GALACTOFURANOSE TRANSPORTER ATP-BINDING PROTEIN YTFR"/>
    <property type="match status" value="1"/>
</dbReference>
<dbReference type="RefSeq" id="WP_307277793.1">
    <property type="nucleotide sequence ID" value="NZ_JAUSVX010000010.1"/>
</dbReference>
<feature type="domain" description="ABC transporter" evidence="6">
    <location>
        <begin position="270"/>
        <end position="512"/>
    </location>
</feature>
<evidence type="ECO:0000256" key="5">
    <source>
        <dbReference type="ARBA" id="ARBA00022840"/>
    </source>
</evidence>
<dbReference type="Pfam" id="PF00005">
    <property type="entry name" value="ABC_tran"/>
    <property type="match status" value="2"/>
</dbReference>
<keyword evidence="8" id="KW-1185">Reference proteome</keyword>
<keyword evidence="3" id="KW-0677">Repeat</keyword>
<evidence type="ECO:0000313" key="7">
    <source>
        <dbReference type="EMBL" id="MDQ0471895.1"/>
    </source>
</evidence>
<keyword evidence="2 7" id="KW-0762">Sugar transport</keyword>
<evidence type="ECO:0000256" key="4">
    <source>
        <dbReference type="ARBA" id="ARBA00022741"/>
    </source>
</evidence>
<evidence type="ECO:0000259" key="6">
    <source>
        <dbReference type="PROSITE" id="PS50893"/>
    </source>
</evidence>
<accession>A0ABU0JC77</accession>
<dbReference type="Proteomes" id="UP001242480">
    <property type="component" value="Unassembled WGS sequence"/>
</dbReference>
<protein>
    <submittedName>
        <fullName evidence="7">ABC-type sugar transport system ATPase subunit</fullName>
    </submittedName>
</protein>